<dbReference type="PANTHER" id="PTHR43451">
    <property type="entry name" value="ACETYLTRANSFERASE (GNAT) FAMILY PROTEIN"/>
    <property type="match status" value="1"/>
</dbReference>
<keyword evidence="3" id="KW-1185">Reference proteome</keyword>
<dbReference type="Gene3D" id="3.40.630.30">
    <property type="match status" value="1"/>
</dbReference>
<evidence type="ECO:0000313" key="2">
    <source>
        <dbReference type="EMBL" id="QIQ20493.1"/>
    </source>
</evidence>
<gene>
    <name evidence="2" type="ORF">IPMB12_01620</name>
</gene>
<dbReference type="InterPro" id="IPR052564">
    <property type="entry name" value="N-acetyltrans/Recomb-assoc"/>
</dbReference>
<evidence type="ECO:0000259" key="1">
    <source>
        <dbReference type="PROSITE" id="PS51186"/>
    </source>
</evidence>
<dbReference type="FunCoup" id="A0A6G9I8F5">
    <property type="interactions" value="10"/>
</dbReference>
<dbReference type="KEGG" id="orb:IPMB12_01620"/>
<dbReference type="GO" id="GO:0016747">
    <property type="term" value="F:acyltransferase activity, transferring groups other than amino-acyl groups"/>
    <property type="evidence" value="ECO:0007669"/>
    <property type="project" value="InterPro"/>
</dbReference>
<dbReference type="InterPro" id="IPR016181">
    <property type="entry name" value="Acyl_CoA_acyltransferase"/>
</dbReference>
<dbReference type="Pfam" id="PF13673">
    <property type="entry name" value="Acetyltransf_10"/>
    <property type="match status" value="1"/>
</dbReference>
<dbReference type="EMBL" id="CP050253">
    <property type="protein sequence ID" value="QIQ20493.1"/>
    <property type="molecule type" value="Genomic_DNA"/>
</dbReference>
<accession>A0A6G9I8F5</accession>
<dbReference type="InterPro" id="IPR000182">
    <property type="entry name" value="GNAT_dom"/>
</dbReference>
<dbReference type="AlphaFoldDB" id="A0A6G9I8F5"/>
<dbReference type="PANTHER" id="PTHR43451:SF1">
    <property type="entry name" value="ACETYLTRANSFERASE"/>
    <property type="match status" value="1"/>
</dbReference>
<name>A0A6G9I8F5_9GAMM</name>
<dbReference type="PROSITE" id="PS51186">
    <property type="entry name" value="GNAT"/>
    <property type="match status" value="1"/>
</dbReference>
<reference evidence="2 3" key="1">
    <citation type="submission" date="2020-03" db="EMBL/GenBank/DDBJ databases">
        <title>Complete genome sequence of Orbus sp. IPMB12 (BCRC 80908).</title>
        <authorList>
            <person name="Lo W.-S."/>
            <person name="Chang T.-H."/>
            <person name="Kuo C.-H."/>
        </authorList>
    </citation>
    <scope>NUCLEOTIDE SEQUENCE [LARGE SCALE GENOMIC DNA]</scope>
    <source>
        <strain evidence="2 3">IPMB12</strain>
    </source>
</reference>
<feature type="domain" description="N-acetyltransferase" evidence="1">
    <location>
        <begin position="1"/>
        <end position="153"/>
    </location>
</feature>
<sequence>MIIRSFTMQDTKAIADLFYAAVHQIPDDIYNQAQKEAWAPKPDYDLWAQRLLKTQPFIAEKQGVIVGFAEFDNSGYIDCFYVHPDFQKQHIGTFLYQYLEQQAIRQNCQNLTVYASTVAYSFFIKHGFLCLRENQVIRNDLILNNYLMTKKLFE</sequence>
<keyword evidence="2" id="KW-0808">Transferase</keyword>
<dbReference type="RefSeq" id="WP_166914306.1">
    <property type="nucleotide sequence ID" value="NZ_CP050253.1"/>
</dbReference>
<evidence type="ECO:0000313" key="3">
    <source>
        <dbReference type="Proteomes" id="UP000501168"/>
    </source>
</evidence>
<dbReference type="Proteomes" id="UP000501168">
    <property type="component" value="Chromosome"/>
</dbReference>
<dbReference type="InParanoid" id="A0A6G9I8F5"/>
<dbReference type="CDD" id="cd04301">
    <property type="entry name" value="NAT_SF"/>
    <property type="match status" value="1"/>
</dbReference>
<protein>
    <submittedName>
        <fullName evidence="2">GNAT family N-acetyltransferase</fullName>
    </submittedName>
</protein>
<dbReference type="SUPFAM" id="SSF55729">
    <property type="entry name" value="Acyl-CoA N-acyltransferases (Nat)"/>
    <property type="match status" value="1"/>
</dbReference>
<organism evidence="2 3">
    <name type="scientific">Zophobihabitans entericus</name>
    <dbReference type="NCBI Taxonomy" id="1635327"/>
    <lineage>
        <taxon>Bacteria</taxon>
        <taxon>Pseudomonadati</taxon>
        <taxon>Pseudomonadota</taxon>
        <taxon>Gammaproteobacteria</taxon>
        <taxon>Orbales</taxon>
        <taxon>Orbaceae</taxon>
        <taxon>Zophobihabitans</taxon>
    </lineage>
</organism>
<proteinExistence type="predicted"/>